<evidence type="ECO:0000256" key="2">
    <source>
        <dbReference type="ARBA" id="ARBA00022827"/>
    </source>
</evidence>
<proteinExistence type="predicted"/>
<dbReference type="Gene3D" id="3.30.465.10">
    <property type="match status" value="1"/>
</dbReference>
<dbReference type="InterPro" id="IPR016164">
    <property type="entry name" value="FAD-linked_Oxase-like_C"/>
</dbReference>
<keyword evidence="1" id="KW-0285">Flavoprotein</keyword>
<dbReference type="SUPFAM" id="SSF56176">
    <property type="entry name" value="FAD-binding/transporter-associated domain-like"/>
    <property type="match status" value="1"/>
</dbReference>
<protein>
    <submittedName>
        <fullName evidence="5">FAD-binding oxidoreductase</fullName>
    </submittedName>
</protein>
<name>A0ABX0LHI3_9BURK</name>
<dbReference type="InterPro" id="IPR006094">
    <property type="entry name" value="Oxid_FAD_bind_N"/>
</dbReference>
<gene>
    <name evidence="5" type="ORF">F0185_10720</name>
</gene>
<dbReference type="PROSITE" id="PS51387">
    <property type="entry name" value="FAD_PCMH"/>
    <property type="match status" value="1"/>
</dbReference>
<dbReference type="InterPro" id="IPR036318">
    <property type="entry name" value="FAD-bd_PCMH-like_sf"/>
</dbReference>
<dbReference type="EMBL" id="VUYU01000006">
    <property type="protein sequence ID" value="NHZ34058.1"/>
    <property type="molecule type" value="Genomic_DNA"/>
</dbReference>
<feature type="transmembrane region" description="Helical" evidence="3">
    <location>
        <begin position="171"/>
        <end position="191"/>
    </location>
</feature>
<dbReference type="Proteomes" id="UP000785613">
    <property type="component" value="Unassembled WGS sequence"/>
</dbReference>
<dbReference type="InterPro" id="IPR016167">
    <property type="entry name" value="FAD-bd_PCMH_sub1"/>
</dbReference>
<keyword evidence="3" id="KW-1133">Transmembrane helix</keyword>
<evidence type="ECO:0000256" key="3">
    <source>
        <dbReference type="SAM" id="Phobius"/>
    </source>
</evidence>
<dbReference type="Pfam" id="PF01565">
    <property type="entry name" value="FAD_binding_4"/>
    <property type="match status" value="1"/>
</dbReference>
<organism evidence="5 6">
    <name type="scientific">Massilia rubra</name>
    <dbReference type="NCBI Taxonomy" id="2607910"/>
    <lineage>
        <taxon>Bacteria</taxon>
        <taxon>Pseudomonadati</taxon>
        <taxon>Pseudomonadota</taxon>
        <taxon>Betaproteobacteria</taxon>
        <taxon>Burkholderiales</taxon>
        <taxon>Oxalobacteraceae</taxon>
        <taxon>Telluria group</taxon>
        <taxon>Massilia</taxon>
    </lineage>
</organism>
<dbReference type="InterPro" id="IPR010031">
    <property type="entry name" value="FAD_lactone_oxidase-like"/>
</dbReference>
<keyword evidence="2" id="KW-0274">FAD</keyword>
<evidence type="ECO:0000256" key="1">
    <source>
        <dbReference type="ARBA" id="ARBA00022630"/>
    </source>
</evidence>
<evidence type="ECO:0000313" key="5">
    <source>
        <dbReference type="EMBL" id="NHZ34058.1"/>
    </source>
</evidence>
<reference evidence="5 6" key="1">
    <citation type="submission" date="2019-09" db="EMBL/GenBank/DDBJ databases">
        <title>Taxonomy of Antarctic Massilia spp.: description of Massilia rubra sp. nov., Massilia aquatica sp. nov., Massilia mucilaginosa sp. nov., Massilia frigida sp. nov. isolated from streams, lakes and regoliths.</title>
        <authorList>
            <person name="Holochova P."/>
            <person name="Sedlacek I."/>
            <person name="Kralova S."/>
            <person name="Maslanova I."/>
            <person name="Busse H.-J."/>
            <person name="Stankova E."/>
            <person name="Vrbovska V."/>
            <person name="Kovarovic V."/>
            <person name="Bartak M."/>
            <person name="Svec P."/>
            <person name="Pantucek R."/>
        </authorList>
    </citation>
    <scope>NUCLEOTIDE SEQUENCE [LARGE SCALE GENOMIC DNA]</scope>
    <source>
        <strain evidence="5 6">CCM 8692</strain>
    </source>
</reference>
<evidence type="ECO:0000313" key="6">
    <source>
        <dbReference type="Proteomes" id="UP000785613"/>
    </source>
</evidence>
<dbReference type="PANTHER" id="PTHR43762">
    <property type="entry name" value="L-GULONOLACTONE OXIDASE"/>
    <property type="match status" value="1"/>
</dbReference>
<accession>A0ABX0LHI3</accession>
<dbReference type="InterPro" id="IPR016166">
    <property type="entry name" value="FAD-bd_PCMH"/>
</dbReference>
<comment type="caution">
    <text evidence="5">The sequence shown here is derived from an EMBL/GenBank/DDBJ whole genome shotgun (WGS) entry which is preliminary data.</text>
</comment>
<dbReference type="InterPro" id="IPR016169">
    <property type="entry name" value="FAD-bd_PCMH_sub2"/>
</dbReference>
<dbReference type="SUPFAM" id="SSF55103">
    <property type="entry name" value="FAD-linked oxidases, C-terminal domain"/>
    <property type="match status" value="1"/>
</dbReference>
<keyword evidence="3" id="KW-0472">Membrane</keyword>
<keyword evidence="3" id="KW-0812">Transmembrane</keyword>
<dbReference type="Gene3D" id="3.30.43.10">
    <property type="entry name" value="Uridine Diphospho-n-acetylenolpyruvylglucosamine Reductase, domain 2"/>
    <property type="match status" value="1"/>
</dbReference>
<dbReference type="RefSeq" id="WP_167224244.1">
    <property type="nucleotide sequence ID" value="NZ_VUYU01000006.1"/>
</dbReference>
<feature type="domain" description="FAD-binding PCMH-type" evidence="4">
    <location>
        <begin position="15"/>
        <end position="196"/>
    </location>
</feature>
<evidence type="ECO:0000259" key="4">
    <source>
        <dbReference type="PROSITE" id="PS51387"/>
    </source>
</evidence>
<keyword evidence="6" id="KW-1185">Reference proteome</keyword>
<sequence length="484" mass="53859">MNHSNDFPLVNDVHSGLNATRVADIIAPRNVAGISAAIAHAAEHNLPVAICGARHAMGGQQFGEAALLLDMRHMNRVLDFDDVNGLIEVEGGMQWPALIDYLHAAPQGKTHGWSIRQKQTGADALTLGGCLSANVHGRGLRMAPFIADVEAFKLVDAQGTLHHCSRQRHPLLFNLAIGGYGLFGVIASVTLRLAPRRKMRRDVSVIGLDDLPAAFGQRIDAGYVYGDFQFAIDPASSDFLQRGVFSCYLPVDDATPLDAAGKDLSEQDWRALLELAHTHKTDAFAQYAAHYLSTDGQVAWSDRLQQSTYPDGYHRAIDRKLGHCGSEMIGELYVPRERLCDFMREAAADFRQHGVDLIYGTIRLIEADRESFLPWARQDYACVIFNLHTAHTAHAIEATNEAFRRLIDLAMARGGSYYLTYAAAASLRQVQACHPAFGEFLEWKRRLDPQQRFQSNWYRHYRDLFGAAGETPQTLTYRQGRNRS</sequence>
<dbReference type="PANTHER" id="PTHR43762:SF1">
    <property type="entry name" value="D-ARABINONO-1,4-LACTONE OXIDASE"/>
    <property type="match status" value="1"/>
</dbReference>